<dbReference type="Pfam" id="PF09084">
    <property type="entry name" value="NMT1"/>
    <property type="match status" value="1"/>
</dbReference>
<dbReference type="InterPro" id="IPR015168">
    <property type="entry name" value="SsuA/THI5"/>
</dbReference>
<reference evidence="5 6" key="1">
    <citation type="submission" date="2016-04" db="EMBL/GenBank/DDBJ databases">
        <title>Complete genome sequence of Dietzia lutea YIM 80766T, a strain isolated from desert soil in Egypt.</title>
        <authorList>
            <person name="Zhao J."/>
            <person name="Hu B."/>
            <person name="Geng S."/>
            <person name="Nie Y."/>
            <person name="Tang Y."/>
        </authorList>
    </citation>
    <scope>NUCLEOTIDE SEQUENCE [LARGE SCALE GENOMIC DNA]</scope>
    <source>
        <strain evidence="5 6">YIM 80766</strain>
    </source>
</reference>
<keyword evidence="6" id="KW-1185">Reference proteome</keyword>
<evidence type="ECO:0000256" key="3">
    <source>
        <dbReference type="ARBA" id="ARBA00022729"/>
    </source>
</evidence>
<dbReference type="PROSITE" id="PS51257">
    <property type="entry name" value="PROKAR_LIPOPROTEIN"/>
    <property type="match status" value="1"/>
</dbReference>
<comment type="similarity">
    <text evidence="2">Belongs to the bacterial solute-binding protein SsuA/TauA family.</text>
</comment>
<evidence type="ECO:0000313" key="6">
    <source>
        <dbReference type="Proteomes" id="UP000244928"/>
    </source>
</evidence>
<feature type="domain" description="SsuA/THI5-like" evidence="4">
    <location>
        <begin position="48"/>
        <end position="269"/>
    </location>
</feature>
<dbReference type="GO" id="GO:0042918">
    <property type="term" value="P:alkanesulfonate transmembrane transport"/>
    <property type="evidence" value="ECO:0007669"/>
    <property type="project" value="TreeGrafter"/>
</dbReference>
<dbReference type="OrthoDB" id="7808807at2"/>
<evidence type="ECO:0000313" key="5">
    <source>
        <dbReference type="EMBL" id="AWH93086.1"/>
    </source>
</evidence>
<evidence type="ECO:0000259" key="4">
    <source>
        <dbReference type="Pfam" id="PF09084"/>
    </source>
</evidence>
<dbReference type="RefSeq" id="WP_159149293.1">
    <property type="nucleotide sequence ID" value="NZ_CP015449.1"/>
</dbReference>
<organism evidence="5 6">
    <name type="scientific">Dietzia lutea</name>
    <dbReference type="NCBI Taxonomy" id="546160"/>
    <lineage>
        <taxon>Bacteria</taxon>
        <taxon>Bacillati</taxon>
        <taxon>Actinomycetota</taxon>
        <taxon>Actinomycetes</taxon>
        <taxon>Mycobacteriales</taxon>
        <taxon>Dietziaceae</taxon>
        <taxon>Dietzia</taxon>
    </lineage>
</organism>
<dbReference type="EMBL" id="CP015449">
    <property type="protein sequence ID" value="AWH93086.1"/>
    <property type="molecule type" value="Genomic_DNA"/>
</dbReference>
<dbReference type="AlphaFoldDB" id="A0A2S1R9X9"/>
<evidence type="ECO:0000256" key="2">
    <source>
        <dbReference type="ARBA" id="ARBA00010742"/>
    </source>
</evidence>
<dbReference type="Proteomes" id="UP000244928">
    <property type="component" value="Chromosome"/>
</dbReference>
<dbReference type="KEGG" id="dlu:A6035_13915"/>
<comment type="subcellular location">
    <subcellularLocation>
        <location evidence="1">Periplasm</location>
    </subcellularLocation>
</comment>
<dbReference type="GO" id="GO:0042597">
    <property type="term" value="C:periplasmic space"/>
    <property type="evidence" value="ECO:0007669"/>
    <property type="project" value="UniProtKB-SubCell"/>
</dbReference>
<keyword evidence="3" id="KW-0732">Signal</keyword>
<proteinExistence type="inferred from homology"/>
<accession>A0A2S1R9X9</accession>
<dbReference type="SUPFAM" id="SSF53850">
    <property type="entry name" value="Periplasmic binding protein-like II"/>
    <property type="match status" value="1"/>
</dbReference>
<dbReference type="Gene3D" id="3.40.190.10">
    <property type="entry name" value="Periplasmic binding protein-like II"/>
    <property type="match status" value="2"/>
</dbReference>
<gene>
    <name evidence="5" type="ORF">A6035_13915</name>
</gene>
<dbReference type="PANTHER" id="PTHR30024:SF47">
    <property type="entry name" value="TAURINE-BINDING PERIPLASMIC PROTEIN"/>
    <property type="match status" value="1"/>
</dbReference>
<dbReference type="PANTHER" id="PTHR30024">
    <property type="entry name" value="ALIPHATIC SULFONATES-BINDING PROTEIN-RELATED"/>
    <property type="match status" value="1"/>
</dbReference>
<name>A0A2S1R9X9_9ACTN</name>
<sequence>MVIKKVAAVGAALTLVLAGCSNDSSDTGESGNGELGTITIAAQPAPGYIPVRLASELGMFRNRGLEVEFLPIVGAGPAISALENGSATVHTNTLTVLATANSEGADLRAFCGDLDLTQGAVFAAPGSDLPVAEPDNWQEAVQAWKGKTIGVTALGGTVQAEFEALFHAAGLPLNSVEYSAVGAGEQAIVALETGIVDLLFSYPFLTQNLEARDFVEILSWQEDPPDPLGTASVNFIAKKEWLDANAEAARTFCDVLTEVEGELSDHPEELSDIVSTEYGVTGDALDLAVAPDGPLANHNTEIDCDVIEGLVRRDIESGVVPAAAPTACDELVWRQ</sequence>
<evidence type="ECO:0000256" key="1">
    <source>
        <dbReference type="ARBA" id="ARBA00004418"/>
    </source>
</evidence>
<protein>
    <recommendedName>
        <fullName evidence="4">SsuA/THI5-like domain-containing protein</fullName>
    </recommendedName>
</protein>